<keyword evidence="2" id="KW-0472">Membrane</keyword>
<keyword evidence="2" id="KW-1133">Transmembrane helix</keyword>
<evidence type="ECO:0000313" key="4">
    <source>
        <dbReference type="Proteomes" id="UP000254282"/>
    </source>
</evidence>
<keyword evidence="1" id="KW-0175">Coiled coil</keyword>
<keyword evidence="2" id="KW-0812">Transmembrane</keyword>
<evidence type="ECO:0000256" key="1">
    <source>
        <dbReference type="SAM" id="Coils"/>
    </source>
</evidence>
<feature type="coiled-coil region" evidence="1">
    <location>
        <begin position="303"/>
        <end position="330"/>
    </location>
</feature>
<gene>
    <name evidence="3" type="ORF">NCTC13532_00127</name>
</gene>
<dbReference type="AlphaFoldDB" id="A0A381F8R3"/>
<proteinExistence type="predicted"/>
<dbReference type="PROSITE" id="PS51257">
    <property type="entry name" value="PROKAR_LIPOPROTEIN"/>
    <property type="match status" value="1"/>
</dbReference>
<dbReference type="STRING" id="254.SAMN05421682_104296"/>
<evidence type="ECO:0000313" key="3">
    <source>
        <dbReference type="EMBL" id="SUX42897.1"/>
    </source>
</evidence>
<protein>
    <submittedName>
        <fullName evidence="3">Uncharacterized protein</fullName>
    </submittedName>
</protein>
<sequence>MKKINVFGFATFGTPNGFTQSCIYGNKNLEKALKTFDLKTDAIQLLSPNDRIYSIRKEGIADNFLISYSVYTYAKEKNSNRTGTFIGTSLIFSDEVADENLILNSLHQIHQNLKNNNVSNNVLNINHSKEFNLTNVFDQDFEKIEYNSRKVSFLDWESSDKNLVIFTNKLDSNSIQNLFKKALEILPKYDTLFFIDSKEIAEFVSQKRLFRLIDVNILEEEIQNFQTEIKQQVLNTISKFKKQSKKIEDDGRNEYENLKKQIEQDKKIHVENGHKIEKADKNLTALNSLHSNFLRKLNEFISALESGKKLEEVNNSIKQIEKEFYAEKRKLDHPAQISSFSNHRNQSSFPLQIPSLSEFPHHTEEKQSKNTVFLIISFVLNILLIGALVFFTMFYEKEKKQEVIPDVSPVSQETVKNETSENDSLWKSKLNPVPNEIALNANNKNLELSKLTEGKTHVDEIVQFIFEKNKIIKDVYQFQKNDYADDLIKENPHAFDSKRVLIRKDSLLKIPFYSESSHKNVAETDIYQTADH</sequence>
<feature type="transmembrane region" description="Helical" evidence="2">
    <location>
        <begin position="372"/>
        <end position="395"/>
    </location>
</feature>
<feature type="coiled-coil region" evidence="1">
    <location>
        <begin position="215"/>
        <end position="272"/>
    </location>
</feature>
<dbReference type="RefSeq" id="WP_115618831.1">
    <property type="nucleotide sequence ID" value="NZ_UFVR01000004.1"/>
</dbReference>
<dbReference type="Proteomes" id="UP000254282">
    <property type="component" value="Unassembled WGS sequence"/>
</dbReference>
<reference evidence="3 4" key="1">
    <citation type="submission" date="2018-06" db="EMBL/GenBank/DDBJ databases">
        <authorList>
            <consortium name="Pathogen Informatics"/>
            <person name="Doyle S."/>
        </authorList>
    </citation>
    <scope>NUCLEOTIDE SEQUENCE [LARGE SCALE GENOMIC DNA]</scope>
    <source>
        <strain evidence="3 4">NCTC13532</strain>
    </source>
</reference>
<dbReference type="EMBL" id="UFVR01000004">
    <property type="protein sequence ID" value="SUX42897.1"/>
    <property type="molecule type" value="Genomic_DNA"/>
</dbReference>
<name>A0A381F8R3_9FLAO</name>
<accession>A0A381F8R3</accession>
<organism evidence="3 4">
    <name type="scientific">Chryseobacterium indoltheticum</name>
    <dbReference type="NCBI Taxonomy" id="254"/>
    <lineage>
        <taxon>Bacteria</taxon>
        <taxon>Pseudomonadati</taxon>
        <taxon>Bacteroidota</taxon>
        <taxon>Flavobacteriia</taxon>
        <taxon>Flavobacteriales</taxon>
        <taxon>Weeksellaceae</taxon>
        <taxon>Chryseobacterium group</taxon>
        <taxon>Chryseobacterium</taxon>
    </lineage>
</organism>
<evidence type="ECO:0000256" key="2">
    <source>
        <dbReference type="SAM" id="Phobius"/>
    </source>
</evidence>